<organism evidence="2 3">
    <name type="scientific">Pyrus ussuriensis x Pyrus communis</name>
    <dbReference type="NCBI Taxonomy" id="2448454"/>
    <lineage>
        <taxon>Eukaryota</taxon>
        <taxon>Viridiplantae</taxon>
        <taxon>Streptophyta</taxon>
        <taxon>Embryophyta</taxon>
        <taxon>Tracheophyta</taxon>
        <taxon>Spermatophyta</taxon>
        <taxon>Magnoliopsida</taxon>
        <taxon>eudicotyledons</taxon>
        <taxon>Gunneridae</taxon>
        <taxon>Pentapetalae</taxon>
        <taxon>rosids</taxon>
        <taxon>fabids</taxon>
        <taxon>Rosales</taxon>
        <taxon>Rosaceae</taxon>
        <taxon>Amygdaloideae</taxon>
        <taxon>Maleae</taxon>
        <taxon>Pyrus</taxon>
    </lineage>
</organism>
<reference evidence="2 3" key="2">
    <citation type="submission" date="2019-11" db="EMBL/GenBank/DDBJ databases">
        <title>A de novo genome assembly of a pear dwarfing rootstock.</title>
        <authorList>
            <person name="Wang F."/>
            <person name="Wang J."/>
            <person name="Li S."/>
            <person name="Zhang Y."/>
            <person name="Fang M."/>
            <person name="Ma L."/>
            <person name="Zhao Y."/>
            <person name="Jiang S."/>
        </authorList>
    </citation>
    <scope>NUCLEOTIDE SEQUENCE [LARGE SCALE GENOMIC DNA]</scope>
    <source>
        <strain evidence="2">S2</strain>
        <tissue evidence="2">Leaf</tissue>
    </source>
</reference>
<feature type="region of interest" description="Disordered" evidence="1">
    <location>
        <begin position="100"/>
        <end position="119"/>
    </location>
</feature>
<keyword evidence="3" id="KW-1185">Reference proteome</keyword>
<accession>A0A5N5I5Z9</accession>
<reference evidence="2 3" key="1">
    <citation type="submission" date="2019-09" db="EMBL/GenBank/DDBJ databases">
        <authorList>
            <person name="Ou C."/>
        </authorList>
    </citation>
    <scope>NUCLEOTIDE SEQUENCE [LARGE SCALE GENOMIC DNA]</scope>
    <source>
        <strain evidence="2">S2</strain>
        <tissue evidence="2">Leaf</tissue>
    </source>
</reference>
<dbReference type="PROSITE" id="PS51257">
    <property type="entry name" value="PROKAR_LIPOPROTEIN"/>
    <property type="match status" value="1"/>
</dbReference>
<comment type="caution">
    <text evidence="2">The sequence shown here is derived from an EMBL/GenBank/DDBJ whole genome shotgun (WGS) entry which is preliminary data.</text>
</comment>
<gene>
    <name evidence="2" type="ORF">D8674_038092</name>
</gene>
<evidence type="ECO:0000256" key="1">
    <source>
        <dbReference type="SAM" id="MobiDB-lite"/>
    </source>
</evidence>
<dbReference type="OrthoDB" id="414540at2759"/>
<evidence type="ECO:0000313" key="3">
    <source>
        <dbReference type="Proteomes" id="UP000327157"/>
    </source>
</evidence>
<dbReference type="AlphaFoldDB" id="A0A5N5I5Z9"/>
<sequence>MDRLRFVIEASEAESMAKQSNFTSAHALMGCSVTPPPGSPPLLTHHHRQNLNLTAHLTRRCLLFSTHFSLALKPPLSYASPSFPHRPTPPLLISSSCTSSFVPLTSTPYPRPTRNPTYA</sequence>
<feature type="compositionally biased region" description="Low complexity" evidence="1">
    <location>
        <begin position="105"/>
        <end position="119"/>
    </location>
</feature>
<dbReference type="GO" id="GO:0016853">
    <property type="term" value="F:isomerase activity"/>
    <property type="evidence" value="ECO:0007669"/>
    <property type="project" value="UniProtKB-KW"/>
</dbReference>
<keyword evidence="2" id="KW-0413">Isomerase</keyword>
<dbReference type="Proteomes" id="UP000327157">
    <property type="component" value="Unassembled WGS sequence"/>
</dbReference>
<protein>
    <submittedName>
        <fullName evidence="2">Peptidyl-prolyl cis-trans isomerase CYP28</fullName>
    </submittedName>
</protein>
<proteinExistence type="predicted"/>
<evidence type="ECO:0000313" key="2">
    <source>
        <dbReference type="EMBL" id="KAB2634617.1"/>
    </source>
</evidence>
<name>A0A5N5I5Z9_9ROSA</name>
<dbReference type="EMBL" id="SMOL01000043">
    <property type="protein sequence ID" value="KAB2634617.1"/>
    <property type="molecule type" value="Genomic_DNA"/>
</dbReference>